<dbReference type="SUPFAM" id="SSF48371">
    <property type="entry name" value="ARM repeat"/>
    <property type="match status" value="1"/>
</dbReference>
<dbReference type="Gene3D" id="1.10.390.10">
    <property type="entry name" value="Neutral Protease Domain 2"/>
    <property type="match status" value="1"/>
</dbReference>
<dbReference type="InterPro" id="IPR012959">
    <property type="entry name" value="CPL_dom"/>
</dbReference>
<evidence type="ECO:0000256" key="2">
    <source>
        <dbReference type="PROSITE-ProRule" id="PRU00317"/>
    </source>
</evidence>
<dbReference type="Pfam" id="PF08144">
    <property type="entry name" value="CPL"/>
    <property type="match status" value="1"/>
</dbReference>
<proteinExistence type="predicted"/>
<feature type="repeat" description="Pumilio" evidence="2">
    <location>
        <begin position="74"/>
        <end position="110"/>
    </location>
</feature>
<dbReference type="Gene3D" id="1.25.10.10">
    <property type="entry name" value="Leucine-rich Repeat Variant"/>
    <property type="match status" value="1"/>
</dbReference>
<comment type="caution">
    <text evidence="5">The sequence shown here is derived from an EMBL/GenBank/DDBJ whole genome shotgun (WGS) entry which is preliminary data.</text>
</comment>
<protein>
    <recommendedName>
        <fullName evidence="4">PUM-HD domain-containing protein</fullName>
    </recommendedName>
</protein>
<dbReference type="InterPro" id="IPR037144">
    <property type="entry name" value="Peptidase_M1_pepN_C_sf"/>
</dbReference>
<dbReference type="Proteomes" id="UP001165160">
    <property type="component" value="Unassembled WGS sequence"/>
</dbReference>
<dbReference type="Pfam" id="PF00806">
    <property type="entry name" value="PUF"/>
    <property type="match status" value="2"/>
</dbReference>
<dbReference type="GO" id="GO:0003723">
    <property type="term" value="F:RNA binding"/>
    <property type="evidence" value="ECO:0007669"/>
    <property type="project" value="InterPro"/>
</dbReference>
<evidence type="ECO:0000259" key="4">
    <source>
        <dbReference type="PROSITE" id="PS50303"/>
    </source>
</evidence>
<dbReference type="EMBL" id="BRXX01000052">
    <property type="protein sequence ID" value="GMH85771.1"/>
    <property type="molecule type" value="Genomic_DNA"/>
</dbReference>
<dbReference type="SMART" id="SM00025">
    <property type="entry name" value="Pumilio"/>
    <property type="match status" value="4"/>
</dbReference>
<gene>
    <name evidence="5" type="ORF">TrVE_jg1713</name>
</gene>
<dbReference type="GO" id="GO:0008237">
    <property type="term" value="F:metallopeptidase activity"/>
    <property type="evidence" value="ECO:0007669"/>
    <property type="project" value="InterPro"/>
</dbReference>
<dbReference type="SUPFAM" id="SSF63737">
    <property type="entry name" value="Leukotriene A4 hydrolase N-terminal domain"/>
    <property type="match status" value="1"/>
</dbReference>
<accession>A0A9W7BBY4</accession>
<dbReference type="InterPro" id="IPR014782">
    <property type="entry name" value="Peptidase_M1_dom"/>
</dbReference>
<dbReference type="InterPro" id="IPR045357">
    <property type="entry name" value="Aminopeptidase_N-like_N"/>
</dbReference>
<keyword evidence="6" id="KW-1185">Reference proteome</keyword>
<feature type="compositionally biased region" description="Low complexity" evidence="3">
    <location>
        <begin position="18"/>
        <end position="28"/>
    </location>
</feature>
<evidence type="ECO:0000256" key="3">
    <source>
        <dbReference type="SAM" id="MobiDB-lite"/>
    </source>
</evidence>
<reference evidence="6" key="1">
    <citation type="journal article" date="2023" name="Commun. Biol.">
        <title>Genome analysis of Parmales, the sister group of diatoms, reveals the evolutionary specialization of diatoms from phago-mixotrophs to photoautotrophs.</title>
        <authorList>
            <person name="Ban H."/>
            <person name="Sato S."/>
            <person name="Yoshikawa S."/>
            <person name="Yamada K."/>
            <person name="Nakamura Y."/>
            <person name="Ichinomiya M."/>
            <person name="Sato N."/>
            <person name="Blanc-Mathieu R."/>
            <person name="Endo H."/>
            <person name="Kuwata A."/>
            <person name="Ogata H."/>
        </authorList>
    </citation>
    <scope>NUCLEOTIDE SEQUENCE [LARGE SCALE GENOMIC DNA]</scope>
    <source>
        <strain evidence="6">NIES 3699</strain>
    </source>
</reference>
<dbReference type="Gene3D" id="1.25.50.10">
    <property type="entry name" value="Peptidase M1, alanyl aminopeptidase, C-terminal domain"/>
    <property type="match status" value="1"/>
</dbReference>
<dbReference type="SUPFAM" id="SSF55486">
    <property type="entry name" value="Metalloproteases ('zincins'), catalytic domain"/>
    <property type="match status" value="1"/>
</dbReference>
<evidence type="ECO:0000256" key="1">
    <source>
        <dbReference type="ARBA" id="ARBA00022737"/>
    </source>
</evidence>
<dbReference type="InterPro" id="IPR027268">
    <property type="entry name" value="Peptidase_M4/M1_CTD_sf"/>
</dbReference>
<dbReference type="Pfam" id="PF17432">
    <property type="entry name" value="DUF3458_C"/>
    <property type="match status" value="1"/>
</dbReference>
<dbReference type="PANTHER" id="PTHR46322">
    <property type="entry name" value="PUROMYCIN-SENSITIVE AMINOPEPTIDASE"/>
    <property type="match status" value="1"/>
</dbReference>
<organism evidence="5 6">
    <name type="scientific">Triparma verrucosa</name>
    <dbReference type="NCBI Taxonomy" id="1606542"/>
    <lineage>
        <taxon>Eukaryota</taxon>
        <taxon>Sar</taxon>
        <taxon>Stramenopiles</taxon>
        <taxon>Ochrophyta</taxon>
        <taxon>Bolidophyceae</taxon>
        <taxon>Parmales</taxon>
        <taxon>Triparmaceae</taxon>
        <taxon>Triparma</taxon>
    </lineage>
</organism>
<feature type="repeat" description="Pumilio" evidence="2">
    <location>
        <begin position="111"/>
        <end position="147"/>
    </location>
</feature>
<dbReference type="InterPro" id="IPR016024">
    <property type="entry name" value="ARM-type_fold"/>
</dbReference>
<dbReference type="InterPro" id="IPR033133">
    <property type="entry name" value="PUM-HD"/>
</dbReference>
<dbReference type="Pfam" id="PF01433">
    <property type="entry name" value="Peptidase_M1"/>
    <property type="match status" value="1"/>
</dbReference>
<dbReference type="InterPro" id="IPR012779">
    <property type="entry name" value="Peptidase_M1_pepN"/>
</dbReference>
<dbReference type="Pfam" id="PF17900">
    <property type="entry name" value="Peptidase_M1_N"/>
    <property type="match status" value="1"/>
</dbReference>
<dbReference type="PANTHER" id="PTHR46322:SF1">
    <property type="entry name" value="PUROMYCIN-SENSITIVE AMINOPEPTIDASE"/>
    <property type="match status" value="1"/>
</dbReference>
<feature type="region of interest" description="Disordered" evidence="3">
    <location>
        <begin position="1"/>
        <end position="43"/>
    </location>
</feature>
<keyword evidence="1" id="KW-0677">Repeat</keyword>
<evidence type="ECO:0000313" key="5">
    <source>
        <dbReference type="EMBL" id="GMH85771.1"/>
    </source>
</evidence>
<dbReference type="GO" id="GO:0008270">
    <property type="term" value="F:zinc ion binding"/>
    <property type="evidence" value="ECO:0007669"/>
    <property type="project" value="InterPro"/>
</dbReference>
<dbReference type="InterPro" id="IPR024601">
    <property type="entry name" value="Peptidase_M1_pepN_C"/>
</dbReference>
<name>A0A9W7BBY4_9STRA</name>
<evidence type="ECO:0000313" key="6">
    <source>
        <dbReference type="Proteomes" id="UP001165160"/>
    </source>
</evidence>
<dbReference type="InterPro" id="IPR001313">
    <property type="entry name" value="Pumilio_RNA-bd_rpt"/>
</dbReference>
<dbReference type="InterPro" id="IPR042097">
    <property type="entry name" value="Aminopeptidase_N-like_N_sf"/>
</dbReference>
<feature type="domain" description="PUM-HD" evidence="4">
    <location>
        <begin position="47"/>
        <end position="457"/>
    </location>
</feature>
<dbReference type="Gene3D" id="2.60.40.1730">
    <property type="entry name" value="tricorn interacting facor f3 domain"/>
    <property type="match status" value="1"/>
</dbReference>
<dbReference type="PROSITE" id="PS50303">
    <property type="entry name" value="PUM_HD"/>
    <property type="match status" value="1"/>
</dbReference>
<dbReference type="PROSITE" id="PS50302">
    <property type="entry name" value="PUM"/>
    <property type="match status" value="3"/>
</dbReference>
<sequence length="1574" mass="173413">MAKPHNSSGGAGQKRKSPSSSDQPSNSKRALKKERQSFRPNNDVVVSSKDLWNQLRKKTNSKEESRALADSLYELIKGKMLNLAKKHDASRIVQAMIQHGTSAQRDSCLSELAGDIPELSKEQYSHFIVLKLLKYCTSSKNKKDIVKSLKNQVVKLATHSVGARVIEVCLAEFTAKESEILKREFYGKQYAMFSPAPADNSNSNSNSNSNNGGQSLLNLLVEEFPDQKDGILKHVETVIDKCMEKKLIAFAYVQDLLCQYTLSASPSAITELSSSVVDYTLDVITTRPGAKAICQIASHSSAKERKRIMKTLKGYTRSSLLHRDAYIAIIRSIQVTDDTVTVQKMILNELVKSEGQSDEHPLLEIAKDANASKLLLFLLSPGGDVPQQYFDPWECDILAPAVNEKGEPTSRKNPETRKSELLQFLRDDIIKMVTQHAGDLIGHKFGGKVLENAVSKWEECVAPIMAALEEGAGEVFESAVGHLVLKRCLLTYKDRPEEAAAGLPGKFVEKWGGNFADAMMQSSRAAFVLGALCEVSKEAKKKCEGDKKLKKTLKEKAKEEKGVAGFLALADKLKCIFCTTCKETPGSAGSSDVYRFSRADFGAVPWSPLHYDLEFDFPTSTTAVQVTSRQTYMNNQSEPCSTLMLNAHNLKDLSVSVHTSKPSPLGPPPVGVDAKIPDFVSHVKELDAAASSLAAVPFVYDEDKRMLTISFPDPVAPGDEIVIRTVSTCHPDDKELEGIYFDFTPPGKPQTMISQCQQYGFQRIVPCVDTMNAKTFFTSRITASSEYSNIVSNGDLLGDAYVPGSDGRVTATYYNHNVNMAPYLFFIGVGTYETHVAEVEYPNGQTFAVEILALPGVIDKPEDATSALQSLVDSIIWTQVSTGPEKYEHEAERAKTYDLIAERDSLKRSGSNPEKLASIRAELKDLISVWKDTGYTYCFKTYREIGMQNSNYGGMENLNNTTILSSRLTPSRWLVDGGHVYMEGVKVHEFYHNINGSQTTGETPFEIWLNEAVTVHVQRQREDAIFGHDYMRLGQVAYAQAPGTGPLALDKAPSSMAVEPVGFNTTHELVSAMTYSKAPEFIRMVQSIIGKENFVQALFNYHSEFAFSNATSGQWVDCMASFSPPDVDLKLMAKGWLQRTNFPTLVVESEEVANNNLTVSLKQIGFAERAKEEERYPWMIPVEWSAVRDGKSVKSGLYILKEETGSIVIENTTADSFDFVSVACDWSFYGDVKNNAMTDAKKLCQAKTDPDTVNRFLAFQSILDNEKCKIVEALRAGVTDGLVSVSADFVDLYGAILEDSNLSISTKGRFLSISSSCPSRPELSHFYHYLDSAKCAILQAVYARYGDKLTTLFAELQADSKLENRTLKQATFAAIKAGLAAAPVLGGGEVPANGKATAAAMLEPLLDADNMSDRAFALKNIVELGGEKGAAAHANAKKVWTEHAIGCEQYIQCIASVDSEAAPGLIRELLDEPFFNMALAGHARTVARAWCANQKRALLTKEGLALTKELFLRVGKVNQMSAYGFLGTFSQTMKFDKGVRDELCATVREMKDGLDPKKEESLFNQFSRLVKSFD</sequence>
<feature type="repeat" description="Pumilio" evidence="2">
    <location>
        <begin position="148"/>
        <end position="183"/>
    </location>
</feature>
<dbReference type="InterPro" id="IPR011989">
    <property type="entry name" value="ARM-like"/>
</dbReference>